<dbReference type="AlphaFoldDB" id="A0A430AIS5"/>
<dbReference type="InterPro" id="IPR036565">
    <property type="entry name" value="Mur-like_cat_sf"/>
</dbReference>
<keyword evidence="8" id="KW-0460">Magnesium</keyword>
<evidence type="ECO:0000256" key="8">
    <source>
        <dbReference type="ARBA" id="ARBA00022842"/>
    </source>
</evidence>
<dbReference type="OrthoDB" id="9809356at2"/>
<comment type="similarity">
    <text evidence="2 11">Belongs to the folylpolyglutamate synthase family.</text>
</comment>
<comment type="cofactor">
    <cofactor evidence="1">
        <name>Mg(2+)</name>
        <dbReference type="ChEBI" id="CHEBI:18420"/>
    </cofactor>
</comment>
<dbReference type="PIRSF" id="PIRSF001563">
    <property type="entry name" value="Folylpolyglu_synth"/>
    <property type="match status" value="1"/>
</dbReference>
<evidence type="ECO:0000256" key="5">
    <source>
        <dbReference type="ARBA" id="ARBA00022723"/>
    </source>
</evidence>
<dbReference type="FunFam" id="3.40.1190.10:FF:000011">
    <property type="entry name" value="Folylpolyglutamate synthase/dihydrofolate synthase"/>
    <property type="match status" value="1"/>
</dbReference>
<dbReference type="PROSITE" id="PS01012">
    <property type="entry name" value="FOLYLPOLYGLU_SYNT_2"/>
    <property type="match status" value="1"/>
</dbReference>
<dbReference type="InterPro" id="IPR013221">
    <property type="entry name" value="Mur_ligase_cen"/>
</dbReference>
<keyword evidence="7 11" id="KW-0067">ATP-binding</keyword>
<organism evidence="14 15">
    <name type="scientific">Vagococcus entomophilus</name>
    <dbReference type="NCBI Taxonomy" id="1160095"/>
    <lineage>
        <taxon>Bacteria</taxon>
        <taxon>Bacillati</taxon>
        <taxon>Bacillota</taxon>
        <taxon>Bacilli</taxon>
        <taxon>Lactobacillales</taxon>
        <taxon>Enterococcaceae</taxon>
        <taxon>Vagococcus</taxon>
    </lineage>
</organism>
<evidence type="ECO:0000256" key="2">
    <source>
        <dbReference type="ARBA" id="ARBA00008276"/>
    </source>
</evidence>
<evidence type="ECO:0000259" key="12">
    <source>
        <dbReference type="Pfam" id="PF02875"/>
    </source>
</evidence>
<protein>
    <recommendedName>
        <fullName evidence="3">tetrahydrofolate synthase</fullName>
        <ecNumber evidence="3">6.3.2.17</ecNumber>
    </recommendedName>
    <alternativeName>
        <fullName evidence="9">Tetrahydrofolylpolyglutamate synthase</fullName>
    </alternativeName>
</protein>
<evidence type="ECO:0000313" key="15">
    <source>
        <dbReference type="Proteomes" id="UP000288669"/>
    </source>
</evidence>
<proteinExistence type="inferred from homology"/>
<dbReference type="EMBL" id="NGJZ01000001">
    <property type="protein sequence ID" value="RSU08000.1"/>
    <property type="molecule type" value="Genomic_DNA"/>
</dbReference>
<dbReference type="GO" id="GO:0005524">
    <property type="term" value="F:ATP binding"/>
    <property type="evidence" value="ECO:0007669"/>
    <property type="project" value="UniProtKB-KW"/>
</dbReference>
<sequence>MKTYEETLSWIHSRKKFGSRPGLIRVNALLSKLGNPQNKVKSVHISGTNGKGSTVTFLRCLLEKQALQVGTFTSPYVEIFNERISINGVPISNDDLIFWSNKIRPLVAEVDSQEETNGITEFEILTALMFDYFAEKKVDIMIIEVGIGGLLDSTNVITPIISGIVTVGFDHMDILGNSLAKIAYQKAGIIKEKVPVVVGDVDDEAREVIVKEASKKNSPVYIQHQAFESQHVQTLSTWGERFSFKNEVWPKETYQIPMLGQHQVDNASVALQLFCIISQVLQLHSSKKERQEALNQAFWPGRMEKISEEPLIILDGAHNEPAIKCLVSNLKKEFKGQKVNTIFAGLKTKNLNNMLSELTTVPDIHVVLSTFDYPNAADQSNYEALPLEKNFVYYQDWRQALHDFLQQESGEEIILITGSLYFISEVKKEIRELQKAHEE</sequence>
<dbReference type="GO" id="GO:0008841">
    <property type="term" value="F:dihydrofolate synthase activity"/>
    <property type="evidence" value="ECO:0007669"/>
    <property type="project" value="TreeGrafter"/>
</dbReference>
<feature type="domain" description="Mur ligase C-terminal" evidence="12">
    <location>
        <begin position="301"/>
        <end position="419"/>
    </location>
</feature>
<evidence type="ECO:0000256" key="3">
    <source>
        <dbReference type="ARBA" id="ARBA00013025"/>
    </source>
</evidence>
<dbReference type="Gene3D" id="3.90.190.20">
    <property type="entry name" value="Mur ligase, C-terminal domain"/>
    <property type="match status" value="1"/>
</dbReference>
<evidence type="ECO:0000256" key="1">
    <source>
        <dbReference type="ARBA" id="ARBA00001946"/>
    </source>
</evidence>
<comment type="caution">
    <text evidence="14">The sequence shown here is derived from an EMBL/GenBank/DDBJ whole genome shotgun (WGS) entry which is preliminary data.</text>
</comment>
<gene>
    <name evidence="14" type="ORF">CBF30_01805</name>
</gene>
<comment type="catalytic activity">
    <reaction evidence="10">
        <text>(6S)-5,6,7,8-tetrahydrofolyl-(gamma-L-Glu)(n) + L-glutamate + ATP = (6S)-5,6,7,8-tetrahydrofolyl-(gamma-L-Glu)(n+1) + ADP + phosphate + H(+)</text>
        <dbReference type="Rhea" id="RHEA:10580"/>
        <dbReference type="Rhea" id="RHEA-COMP:14738"/>
        <dbReference type="Rhea" id="RHEA-COMP:14740"/>
        <dbReference type="ChEBI" id="CHEBI:15378"/>
        <dbReference type="ChEBI" id="CHEBI:29985"/>
        <dbReference type="ChEBI" id="CHEBI:30616"/>
        <dbReference type="ChEBI" id="CHEBI:43474"/>
        <dbReference type="ChEBI" id="CHEBI:141005"/>
        <dbReference type="ChEBI" id="CHEBI:456216"/>
        <dbReference type="EC" id="6.3.2.17"/>
    </reaction>
</comment>
<dbReference type="GO" id="GO:0005737">
    <property type="term" value="C:cytoplasm"/>
    <property type="evidence" value="ECO:0007669"/>
    <property type="project" value="TreeGrafter"/>
</dbReference>
<keyword evidence="5" id="KW-0479">Metal-binding</keyword>
<evidence type="ECO:0000313" key="14">
    <source>
        <dbReference type="EMBL" id="RSU08000.1"/>
    </source>
</evidence>
<dbReference type="GO" id="GO:0046872">
    <property type="term" value="F:metal ion binding"/>
    <property type="evidence" value="ECO:0007669"/>
    <property type="project" value="UniProtKB-KW"/>
</dbReference>
<dbReference type="Proteomes" id="UP000288669">
    <property type="component" value="Unassembled WGS sequence"/>
</dbReference>
<keyword evidence="15" id="KW-1185">Reference proteome</keyword>
<dbReference type="SUPFAM" id="SSF53244">
    <property type="entry name" value="MurD-like peptide ligases, peptide-binding domain"/>
    <property type="match status" value="1"/>
</dbReference>
<dbReference type="RefSeq" id="WP_126822171.1">
    <property type="nucleotide sequence ID" value="NZ_JBHLWU010000001.1"/>
</dbReference>
<dbReference type="PANTHER" id="PTHR11136">
    <property type="entry name" value="FOLYLPOLYGLUTAMATE SYNTHASE-RELATED"/>
    <property type="match status" value="1"/>
</dbReference>
<keyword evidence="4 11" id="KW-0436">Ligase</keyword>
<dbReference type="Pfam" id="PF08245">
    <property type="entry name" value="Mur_ligase_M"/>
    <property type="match status" value="1"/>
</dbReference>
<evidence type="ECO:0000256" key="4">
    <source>
        <dbReference type="ARBA" id="ARBA00022598"/>
    </source>
</evidence>
<dbReference type="Pfam" id="PF02875">
    <property type="entry name" value="Mur_ligase_C"/>
    <property type="match status" value="1"/>
</dbReference>
<dbReference type="InterPro" id="IPR018109">
    <property type="entry name" value="Folylpolyglutamate_synth_CS"/>
</dbReference>
<evidence type="ECO:0000256" key="11">
    <source>
        <dbReference type="PIRNR" id="PIRNR001563"/>
    </source>
</evidence>
<dbReference type="GO" id="GO:0004326">
    <property type="term" value="F:tetrahydrofolylpolyglutamate synthase activity"/>
    <property type="evidence" value="ECO:0007669"/>
    <property type="project" value="UniProtKB-EC"/>
</dbReference>
<dbReference type="EC" id="6.3.2.17" evidence="3"/>
<evidence type="ECO:0000256" key="7">
    <source>
        <dbReference type="ARBA" id="ARBA00022840"/>
    </source>
</evidence>
<dbReference type="InterPro" id="IPR004101">
    <property type="entry name" value="Mur_ligase_C"/>
</dbReference>
<dbReference type="SUPFAM" id="SSF53623">
    <property type="entry name" value="MurD-like peptide ligases, catalytic domain"/>
    <property type="match status" value="1"/>
</dbReference>
<dbReference type="NCBIfam" id="TIGR01499">
    <property type="entry name" value="folC"/>
    <property type="match status" value="1"/>
</dbReference>
<dbReference type="InterPro" id="IPR036615">
    <property type="entry name" value="Mur_ligase_C_dom_sf"/>
</dbReference>
<evidence type="ECO:0000256" key="9">
    <source>
        <dbReference type="ARBA" id="ARBA00030592"/>
    </source>
</evidence>
<accession>A0A430AIS5</accession>
<evidence type="ECO:0000259" key="13">
    <source>
        <dbReference type="Pfam" id="PF08245"/>
    </source>
</evidence>
<dbReference type="PANTHER" id="PTHR11136:SF0">
    <property type="entry name" value="DIHYDROFOLATE SYNTHETASE-RELATED"/>
    <property type="match status" value="1"/>
</dbReference>
<keyword evidence="6 11" id="KW-0547">Nucleotide-binding</keyword>
<dbReference type="Gene3D" id="3.40.1190.10">
    <property type="entry name" value="Mur-like, catalytic domain"/>
    <property type="match status" value="1"/>
</dbReference>
<evidence type="ECO:0000256" key="10">
    <source>
        <dbReference type="ARBA" id="ARBA00047493"/>
    </source>
</evidence>
<feature type="domain" description="Mur ligase central" evidence="13">
    <location>
        <begin position="45"/>
        <end position="272"/>
    </location>
</feature>
<dbReference type="InterPro" id="IPR001645">
    <property type="entry name" value="Folylpolyglutamate_synth"/>
</dbReference>
<evidence type="ECO:0000256" key="6">
    <source>
        <dbReference type="ARBA" id="ARBA00022741"/>
    </source>
</evidence>
<reference evidence="14 15" key="1">
    <citation type="submission" date="2017-05" db="EMBL/GenBank/DDBJ databases">
        <title>Vagococcus spp. assemblies.</title>
        <authorList>
            <person name="Gulvik C.A."/>
        </authorList>
    </citation>
    <scope>NUCLEOTIDE SEQUENCE [LARGE SCALE GENOMIC DNA]</scope>
    <source>
        <strain evidence="14 15">DSM 24756</strain>
    </source>
</reference>
<name>A0A430AIS5_9ENTE</name>